<dbReference type="PANTHER" id="PTHR30390:SF7">
    <property type="entry name" value="PHOSPHOHEPTOSE ISOMERASE"/>
    <property type="match status" value="1"/>
</dbReference>
<dbReference type="Proteomes" id="UP000239352">
    <property type="component" value="Unassembled WGS sequence"/>
</dbReference>
<name>A0A2T0H1M0_ACTMO</name>
<dbReference type="PANTHER" id="PTHR30390">
    <property type="entry name" value="SEDOHEPTULOSE 7-PHOSPHATE ISOMERASE / DNAA INITIATOR-ASSOCIATING FACTOR FOR REPLICATION INITIATION"/>
    <property type="match status" value="1"/>
</dbReference>
<dbReference type="EMBL" id="PVSR01000001">
    <property type="protein sequence ID" value="PRW65278.1"/>
    <property type="molecule type" value="Genomic_DNA"/>
</dbReference>
<evidence type="ECO:0000259" key="1">
    <source>
        <dbReference type="PROSITE" id="PS51464"/>
    </source>
</evidence>
<dbReference type="PROSITE" id="PS51464">
    <property type="entry name" value="SIS"/>
    <property type="match status" value="1"/>
</dbReference>
<dbReference type="GO" id="GO:0097367">
    <property type="term" value="F:carbohydrate derivative binding"/>
    <property type="evidence" value="ECO:0007669"/>
    <property type="project" value="InterPro"/>
</dbReference>
<evidence type="ECO:0000313" key="2">
    <source>
        <dbReference type="EMBL" id="PRW65278.1"/>
    </source>
</evidence>
<dbReference type="GO" id="GO:1901135">
    <property type="term" value="P:carbohydrate derivative metabolic process"/>
    <property type="evidence" value="ECO:0007669"/>
    <property type="project" value="InterPro"/>
</dbReference>
<dbReference type="InParanoid" id="A0A2T0H1M0"/>
<dbReference type="AlphaFoldDB" id="A0A2T0H1M0"/>
<comment type="caution">
    <text evidence="2">The sequence shown here is derived from an EMBL/GenBank/DDBJ whole genome shotgun (WGS) entry which is preliminary data.</text>
</comment>
<dbReference type="NCBIfam" id="NF002805">
    <property type="entry name" value="PRK02947.1"/>
    <property type="match status" value="1"/>
</dbReference>
<protein>
    <recommendedName>
        <fullName evidence="1">SIS domain-containing protein</fullName>
    </recommendedName>
</protein>
<dbReference type="Gene3D" id="3.40.50.10490">
    <property type="entry name" value="Glucose-6-phosphate isomerase like protein, domain 1"/>
    <property type="match status" value="1"/>
</dbReference>
<sequence length="247" mass="25953">MSDGSHARKHAEQSLRELDRVAEHNEEALAEAAGLLIECVTSGGLIHTAGAGHSLAGVMESFYRAGGLAAVHPLYQPELLPLHGAATSTATEREEGLAERTLREAGVDGTTDILVVFSNSGINPYPVELAATARQQGCAVVAVTSRAASAGAPRRTAAGTLAEQATLVLDTLVPPGDTTYPESRPATAPASSLANMFLWNLLMVETYERAGAHGVVLPWWRSSNVPGGDEANAAQLEQYGRRIPPLR</sequence>
<proteinExistence type="predicted"/>
<dbReference type="Pfam" id="PF13580">
    <property type="entry name" value="SIS_2"/>
    <property type="match status" value="1"/>
</dbReference>
<dbReference type="InterPro" id="IPR046348">
    <property type="entry name" value="SIS_dom_sf"/>
</dbReference>
<organism evidence="2 3">
    <name type="scientific">Actinopolyspora mortivallis</name>
    <dbReference type="NCBI Taxonomy" id="33906"/>
    <lineage>
        <taxon>Bacteria</taxon>
        <taxon>Bacillati</taxon>
        <taxon>Actinomycetota</taxon>
        <taxon>Actinomycetes</taxon>
        <taxon>Actinopolysporales</taxon>
        <taxon>Actinopolysporaceae</taxon>
        <taxon>Actinopolyspora</taxon>
    </lineage>
</organism>
<dbReference type="SUPFAM" id="SSF53697">
    <property type="entry name" value="SIS domain"/>
    <property type="match status" value="1"/>
</dbReference>
<reference evidence="2 3" key="1">
    <citation type="submission" date="2018-03" db="EMBL/GenBank/DDBJ databases">
        <title>Actinopolyspora mortivallis from Sahara, screening for active biomolecules.</title>
        <authorList>
            <person name="Selama O."/>
            <person name="Wellington E.M.H."/>
            <person name="Hacene H."/>
        </authorList>
    </citation>
    <scope>NUCLEOTIDE SEQUENCE [LARGE SCALE GENOMIC DNA]</scope>
    <source>
        <strain evidence="2 3">M5A</strain>
    </source>
</reference>
<dbReference type="RefSeq" id="WP_106112142.1">
    <property type="nucleotide sequence ID" value="NZ_PVSR01000001.1"/>
</dbReference>
<dbReference type="STRING" id="1050202.GCA_000384035_01199"/>
<evidence type="ECO:0000313" key="3">
    <source>
        <dbReference type="Proteomes" id="UP000239352"/>
    </source>
</evidence>
<dbReference type="InterPro" id="IPR050099">
    <property type="entry name" value="SIS_GmhA/DiaA_subfam"/>
</dbReference>
<keyword evidence="3" id="KW-1185">Reference proteome</keyword>
<gene>
    <name evidence="2" type="ORF">CEP50_01810</name>
</gene>
<feature type="domain" description="SIS" evidence="1">
    <location>
        <begin position="36"/>
        <end position="212"/>
    </location>
</feature>
<accession>A0A2T0H1M0</accession>
<dbReference type="InterPro" id="IPR001347">
    <property type="entry name" value="SIS_dom"/>
</dbReference>